<dbReference type="OrthoDB" id="8014450at2759"/>
<name>A0A8X6KZH6_TRICU</name>
<accession>A0A8X6KZH6</accession>
<sequence length="96" mass="11291">MRQYEKFNIQHFQTISKAQFHKRRKKPHVCKKDELVTITHTKQPSSVQDLNYDPSSTDPPPHRIKTIKPHDKHEVEKVGQQEEPYLTSTAVDAMKK</sequence>
<proteinExistence type="predicted"/>
<dbReference type="EMBL" id="BMAO01033497">
    <property type="protein sequence ID" value="GFQ89946.1"/>
    <property type="molecule type" value="Genomic_DNA"/>
</dbReference>
<keyword evidence="3" id="KW-1185">Reference proteome</keyword>
<evidence type="ECO:0000313" key="3">
    <source>
        <dbReference type="Proteomes" id="UP000887116"/>
    </source>
</evidence>
<dbReference type="Proteomes" id="UP000887116">
    <property type="component" value="Unassembled WGS sequence"/>
</dbReference>
<dbReference type="AlphaFoldDB" id="A0A8X6KZH6"/>
<evidence type="ECO:0000313" key="2">
    <source>
        <dbReference type="EMBL" id="GFQ89946.1"/>
    </source>
</evidence>
<feature type="compositionally biased region" description="Basic and acidic residues" evidence="1">
    <location>
        <begin position="68"/>
        <end position="80"/>
    </location>
</feature>
<feature type="region of interest" description="Disordered" evidence="1">
    <location>
        <begin position="40"/>
        <end position="96"/>
    </location>
</feature>
<reference evidence="2" key="1">
    <citation type="submission" date="2020-07" db="EMBL/GenBank/DDBJ databases">
        <title>Multicomponent nature underlies the extraordinary mechanical properties of spider dragline silk.</title>
        <authorList>
            <person name="Kono N."/>
            <person name="Nakamura H."/>
            <person name="Mori M."/>
            <person name="Yoshida Y."/>
            <person name="Ohtoshi R."/>
            <person name="Malay A.D."/>
            <person name="Moran D.A.P."/>
            <person name="Tomita M."/>
            <person name="Numata K."/>
            <person name="Arakawa K."/>
        </authorList>
    </citation>
    <scope>NUCLEOTIDE SEQUENCE</scope>
</reference>
<evidence type="ECO:0000256" key="1">
    <source>
        <dbReference type="SAM" id="MobiDB-lite"/>
    </source>
</evidence>
<feature type="compositionally biased region" description="Polar residues" evidence="1">
    <location>
        <begin position="40"/>
        <end position="56"/>
    </location>
</feature>
<comment type="caution">
    <text evidence="2">The sequence shown here is derived from an EMBL/GenBank/DDBJ whole genome shotgun (WGS) entry which is preliminary data.</text>
</comment>
<organism evidence="2 3">
    <name type="scientific">Trichonephila clavata</name>
    <name type="common">Joro spider</name>
    <name type="synonym">Nephila clavata</name>
    <dbReference type="NCBI Taxonomy" id="2740835"/>
    <lineage>
        <taxon>Eukaryota</taxon>
        <taxon>Metazoa</taxon>
        <taxon>Ecdysozoa</taxon>
        <taxon>Arthropoda</taxon>
        <taxon>Chelicerata</taxon>
        <taxon>Arachnida</taxon>
        <taxon>Araneae</taxon>
        <taxon>Araneomorphae</taxon>
        <taxon>Entelegynae</taxon>
        <taxon>Araneoidea</taxon>
        <taxon>Nephilidae</taxon>
        <taxon>Trichonephila</taxon>
    </lineage>
</organism>
<protein>
    <submittedName>
        <fullName evidence="2">Uncharacterized protein</fullName>
    </submittedName>
</protein>
<gene>
    <name evidence="2" type="ORF">TNCT_28171</name>
</gene>